<evidence type="ECO:0000256" key="13">
    <source>
        <dbReference type="SAM" id="Coils"/>
    </source>
</evidence>
<dbReference type="PROSITE" id="PS50109">
    <property type="entry name" value="HIS_KIN"/>
    <property type="match status" value="1"/>
</dbReference>
<dbReference type="InterPro" id="IPR003594">
    <property type="entry name" value="HATPase_dom"/>
</dbReference>
<evidence type="ECO:0000256" key="10">
    <source>
        <dbReference type="ARBA" id="ARBA00023012"/>
    </source>
</evidence>
<dbReference type="SUPFAM" id="SSF158472">
    <property type="entry name" value="HAMP domain-like"/>
    <property type="match status" value="1"/>
</dbReference>
<dbReference type="PANTHER" id="PTHR45339">
    <property type="entry name" value="HYBRID SIGNAL TRANSDUCTION HISTIDINE KINASE J"/>
    <property type="match status" value="1"/>
</dbReference>
<dbReference type="CDD" id="cd06225">
    <property type="entry name" value="HAMP"/>
    <property type="match status" value="1"/>
</dbReference>
<organism evidence="18 19">
    <name type="scientific">Metabacillus bambusae</name>
    <dbReference type="NCBI Taxonomy" id="2795218"/>
    <lineage>
        <taxon>Bacteria</taxon>
        <taxon>Bacillati</taxon>
        <taxon>Bacillota</taxon>
        <taxon>Bacilli</taxon>
        <taxon>Bacillales</taxon>
        <taxon>Bacillaceae</taxon>
        <taxon>Metabacillus</taxon>
    </lineage>
</organism>
<dbReference type="Gene3D" id="1.10.287.130">
    <property type="match status" value="1"/>
</dbReference>
<keyword evidence="8" id="KW-0418">Kinase</keyword>
<dbReference type="CDD" id="cd00156">
    <property type="entry name" value="REC"/>
    <property type="match status" value="1"/>
</dbReference>
<evidence type="ECO:0000256" key="2">
    <source>
        <dbReference type="ARBA" id="ARBA00004651"/>
    </source>
</evidence>
<gene>
    <name evidence="18" type="ORF">I7822_00845</name>
</gene>
<evidence type="ECO:0000256" key="9">
    <source>
        <dbReference type="ARBA" id="ARBA00022840"/>
    </source>
</evidence>
<sequence length="1086" mass="122087">MKIRTKLLLALSTLPILVFLLIGISWFQLSNINKMNDTFQSNYELSYLAGKIHREVKNEAISIRNIAIYKDKESIDKEINLLQQETEAVTQDIALIETKVKTIKQSEMVEDLIKTNQEFNAYKAKVIKLISEGKSEEAISLISSNSSTIQEKFLQDITDITDAFENNMNTSFQNFSRDFQKQIILGSLISLVGIIIVSSIVFRIVWTITTRLNNVSGVMDKVANGSADLSTKVEVKSDDEIDHVAISFNKMVESLEAQTNKEQSLTWIKSNIADITTSLSGMNDLESLAQTFMTKVVPLMDACQAVFYVKDGDENGNNPIYRLLASYAFKERKHVTNTFASGEGLIGQAVLEKTPIILTDVPSDYIRVKSGLGESPPLTIYVLPVSFEGDVKAVLELASFKPFSSTQQTFIEEMISGLGIILESMMGKIRLANLLEETQALMEEIQAQSEELQSQQEELRVTNEELEEQTQALRQSEERLQVQQEELEQTNTELKEKADHLEEQNKRFEITNREVERARAELEEKAKQLALSSKYKSEFLANMSHELRTPLNSLLILSKLLSDNHSGNLTDKQVEYSKTIYSSGNDLLALINEILDLAKIESGKMDVNPSEVRIADLAEFVDLSFRPVANEKNLSFTITLKENLPLSINSDEQRLQQVLKNLLSNAFKFTNEGEVNLEVDVVSKNNQPTFSFSIIDTGVGIPKDKQELIFQAFQQADGTTSRKFGGTGLGLSISREIATLLGGEIVVKSVEGKGSTFTLFVGDYKGKDIIKEKIISFEEVAVSKEILNIKHEHTDPISTQHKSRRLSSSEADNDIKKLLIVDDDITQRNSLMEFIGDMNVIIKAVSSGTEAVEELKVGQFDCIVLDLGLADTSGFDLLEKIKTNVENENIKVFIYTGRDLTSKEEMYLNKYAHTIIIKDSHSPQRLKDELELYLKSNFDKETVNHKGELDQVKSDAGLEGKKILLVDDDVRNVYALSSILELYGMKITFAENGLEGLELLEKNADYDLVLMDIMMPEMDGYEAIRRLRDIPKFVHLPVIALTAKAMKEDQEKCMEAGASDYIVKPVNPDQLISLIRVWLYPKEEKA</sequence>
<name>A0ABS3MW42_9BACI</name>
<feature type="modified residue" description="4-aspartylphosphate" evidence="12">
    <location>
        <position position="1012"/>
    </location>
</feature>
<dbReference type="SUPFAM" id="SSF55781">
    <property type="entry name" value="GAF domain-like"/>
    <property type="match status" value="1"/>
</dbReference>
<evidence type="ECO:0000259" key="17">
    <source>
        <dbReference type="PROSITE" id="PS50885"/>
    </source>
</evidence>
<evidence type="ECO:0000256" key="8">
    <source>
        <dbReference type="ARBA" id="ARBA00022777"/>
    </source>
</evidence>
<keyword evidence="5 12" id="KW-0597">Phosphoprotein</keyword>
<reference evidence="18 19" key="1">
    <citation type="submission" date="2021-03" db="EMBL/GenBank/DDBJ databases">
        <title>Whole genome sequence of Metabacillus bambusae BG109.</title>
        <authorList>
            <person name="Jeong J.W."/>
        </authorList>
    </citation>
    <scope>NUCLEOTIDE SEQUENCE [LARGE SCALE GENOMIC DNA]</scope>
    <source>
        <strain evidence="18 19">BG109</strain>
    </source>
</reference>
<comment type="subcellular location">
    <subcellularLocation>
        <location evidence="2">Cell membrane</location>
        <topology evidence="2">Multi-pass membrane protein</topology>
    </subcellularLocation>
</comment>
<dbReference type="InterPro" id="IPR003661">
    <property type="entry name" value="HisK_dim/P_dom"/>
</dbReference>
<keyword evidence="10" id="KW-0902">Two-component regulatory system</keyword>
<dbReference type="PRINTS" id="PR00344">
    <property type="entry name" value="BCTRLSENSOR"/>
</dbReference>
<evidence type="ECO:0000256" key="4">
    <source>
        <dbReference type="ARBA" id="ARBA00022475"/>
    </source>
</evidence>
<dbReference type="SMART" id="SM00388">
    <property type="entry name" value="HisKA"/>
    <property type="match status" value="1"/>
</dbReference>
<dbReference type="Pfam" id="PF00512">
    <property type="entry name" value="HisKA"/>
    <property type="match status" value="1"/>
</dbReference>
<keyword evidence="14" id="KW-0812">Transmembrane</keyword>
<dbReference type="Gene3D" id="3.30.450.40">
    <property type="match status" value="1"/>
</dbReference>
<protein>
    <recommendedName>
        <fullName evidence="3">histidine kinase</fullName>
        <ecNumber evidence="3">2.7.13.3</ecNumber>
    </recommendedName>
</protein>
<dbReference type="Gene3D" id="3.30.565.10">
    <property type="entry name" value="Histidine kinase-like ATPase, C-terminal domain"/>
    <property type="match status" value="1"/>
</dbReference>
<dbReference type="CDD" id="cd19411">
    <property type="entry name" value="MCP2201-like_sensor"/>
    <property type="match status" value="1"/>
</dbReference>
<keyword evidence="13" id="KW-0175">Coiled coil</keyword>
<comment type="caution">
    <text evidence="18">The sequence shown here is derived from an EMBL/GenBank/DDBJ whole genome shotgun (WGS) entry which is preliminary data.</text>
</comment>
<dbReference type="Pfam" id="PF12729">
    <property type="entry name" value="4HB_MCP_1"/>
    <property type="match status" value="1"/>
</dbReference>
<dbReference type="SUPFAM" id="SSF52172">
    <property type="entry name" value="CheY-like"/>
    <property type="match status" value="2"/>
</dbReference>
<dbReference type="InterPro" id="IPR003018">
    <property type="entry name" value="GAF"/>
</dbReference>
<keyword evidence="11 14" id="KW-0472">Membrane</keyword>
<dbReference type="SMART" id="SM00304">
    <property type="entry name" value="HAMP"/>
    <property type="match status" value="1"/>
</dbReference>
<evidence type="ECO:0000256" key="1">
    <source>
        <dbReference type="ARBA" id="ARBA00000085"/>
    </source>
</evidence>
<dbReference type="Pfam" id="PF00672">
    <property type="entry name" value="HAMP"/>
    <property type="match status" value="1"/>
</dbReference>
<evidence type="ECO:0000313" key="18">
    <source>
        <dbReference type="EMBL" id="MBO1510241.1"/>
    </source>
</evidence>
<keyword evidence="6" id="KW-0808">Transferase</keyword>
<dbReference type="InterPro" id="IPR029016">
    <property type="entry name" value="GAF-like_dom_sf"/>
</dbReference>
<dbReference type="PROSITE" id="PS50885">
    <property type="entry name" value="HAMP"/>
    <property type="match status" value="1"/>
</dbReference>
<dbReference type="SUPFAM" id="SSF47384">
    <property type="entry name" value="Homodimeric domain of signal transducing histidine kinase"/>
    <property type="match status" value="1"/>
</dbReference>
<evidence type="ECO:0000256" key="5">
    <source>
        <dbReference type="ARBA" id="ARBA00022553"/>
    </source>
</evidence>
<feature type="coiled-coil region" evidence="13">
    <location>
        <begin position="428"/>
        <end position="532"/>
    </location>
</feature>
<keyword evidence="19" id="KW-1185">Reference proteome</keyword>
<feature type="domain" description="Histidine kinase" evidence="15">
    <location>
        <begin position="542"/>
        <end position="765"/>
    </location>
</feature>
<keyword evidence="14" id="KW-1133">Transmembrane helix</keyword>
<evidence type="ECO:0000256" key="12">
    <source>
        <dbReference type="PROSITE-ProRule" id="PRU00169"/>
    </source>
</evidence>
<dbReference type="Pfam" id="PF13185">
    <property type="entry name" value="GAF_2"/>
    <property type="match status" value="1"/>
</dbReference>
<evidence type="ECO:0000256" key="6">
    <source>
        <dbReference type="ARBA" id="ARBA00022679"/>
    </source>
</evidence>
<keyword evidence="4" id="KW-1003">Cell membrane</keyword>
<dbReference type="Pfam" id="PF02518">
    <property type="entry name" value="HATPase_c"/>
    <property type="match status" value="1"/>
</dbReference>
<dbReference type="SMART" id="SM00065">
    <property type="entry name" value="GAF"/>
    <property type="match status" value="1"/>
</dbReference>
<evidence type="ECO:0000256" key="3">
    <source>
        <dbReference type="ARBA" id="ARBA00012438"/>
    </source>
</evidence>
<dbReference type="InterPro" id="IPR024478">
    <property type="entry name" value="HlyB_4HB_MCP"/>
</dbReference>
<dbReference type="Proteomes" id="UP000663981">
    <property type="component" value="Unassembled WGS sequence"/>
</dbReference>
<feature type="domain" description="Response regulatory" evidence="16">
    <location>
        <begin position="962"/>
        <end position="1079"/>
    </location>
</feature>
<dbReference type="Gene3D" id="6.10.340.10">
    <property type="match status" value="1"/>
</dbReference>
<keyword evidence="9" id="KW-0067">ATP-binding</keyword>
<dbReference type="CDD" id="cd17546">
    <property type="entry name" value="REC_hyHK_CKI1_RcsC-like"/>
    <property type="match status" value="1"/>
</dbReference>
<dbReference type="EC" id="2.7.13.3" evidence="3"/>
<evidence type="ECO:0000259" key="16">
    <source>
        <dbReference type="PROSITE" id="PS50110"/>
    </source>
</evidence>
<evidence type="ECO:0000259" key="15">
    <source>
        <dbReference type="PROSITE" id="PS50109"/>
    </source>
</evidence>
<feature type="domain" description="Response regulatory" evidence="16">
    <location>
        <begin position="817"/>
        <end position="933"/>
    </location>
</feature>
<evidence type="ECO:0000256" key="11">
    <source>
        <dbReference type="ARBA" id="ARBA00023136"/>
    </source>
</evidence>
<dbReference type="RefSeq" id="WP_207974911.1">
    <property type="nucleotide sequence ID" value="NZ_JAGDEL010000001.1"/>
</dbReference>
<dbReference type="PANTHER" id="PTHR45339:SF1">
    <property type="entry name" value="HYBRID SIGNAL TRANSDUCTION HISTIDINE KINASE J"/>
    <property type="match status" value="1"/>
</dbReference>
<dbReference type="InterPro" id="IPR005467">
    <property type="entry name" value="His_kinase_dom"/>
</dbReference>
<dbReference type="CDD" id="cd16922">
    <property type="entry name" value="HATPase_EvgS-ArcB-TorS-like"/>
    <property type="match status" value="1"/>
</dbReference>
<dbReference type="SUPFAM" id="SSF55874">
    <property type="entry name" value="ATPase domain of HSP90 chaperone/DNA topoisomerase II/histidine kinase"/>
    <property type="match status" value="1"/>
</dbReference>
<dbReference type="SMART" id="SM00448">
    <property type="entry name" value="REC"/>
    <property type="match status" value="2"/>
</dbReference>
<keyword evidence="7" id="KW-0547">Nucleotide-binding</keyword>
<dbReference type="InterPro" id="IPR036890">
    <property type="entry name" value="HATPase_C_sf"/>
</dbReference>
<comment type="catalytic activity">
    <reaction evidence="1">
        <text>ATP + protein L-histidine = ADP + protein N-phospho-L-histidine.</text>
        <dbReference type="EC" id="2.7.13.3"/>
    </reaction>
</comment>
<dbReference type="Gene3D" id="3.40.50.2300">
    <property type="match status" value="2"/>
</dbReference>
<dbReference type="PROSITE" id="PS50110">
    <property type="entry name" value="RESPONSE_REGULATORY"/>
    <property type="match status" value="2"/>
</dbReference>
<evidence type="ECO:0000256" key="7">
    <source>
        <dbReference type="ARBA" id="ARBA00022741"/>
    </source>
</evidence>
<dbReference type="EMBL" id="JAGDEL010000001">
    <property type="protein sequence ID" value="MBO1510241.1"/>
    <property type="molecule type" value="Genomic_DNA"/>
</dbReference>
<dbReference type="SMART" id="SM00387">
    <property type="entry name" value="HATPase_c"/>
    <property type="match status" value="1"/>
</dbReference>
<dbReference type="CDD" id="cd00082">
    <property type="entry name" value="HisKA"/>
    <property type="match status" value="1"/>
</dbReference>
<dbReference type="InterPro" id="IPR001789">
    <property type="entry name" value="Sig_transdc_resp-reg_receiver"/>
</dbReference>
<evidence type="ECO:0000256" key="14">
    <source>
        <dbReference type="SAM" id="Phobius"/>
    </source>
</evidence>
<evidence type="ECO:0000313" key="19">
    <source>
        <dbReference type="Proteomes" id="UP000663981"/>
    </source>
</evidence>
<proteinExistence type="predicted"/>
<dbReference type="InterPro" id="IPR047347">
    <property type="entry name" value="YvaQ-like_sensor"/>
</dbReference>
<dbReference type="Pfam" id="PF00072">
    <property type="entry name" value="Response_reg"/>
    <property type="match status" value="2"/>
</dbReference>
<feature type="transmembrane region" description="Helical" evidence="14">
    <location>
        <begin position="6"/>
        <end position="27"/>
    </location>
</feature>
<feature type="domain" description="HAMP" evidence="17">
    <location>
        <begin position="206"/>
        <end position="260"/>
    </location>
</feature>
<feature type="modified residue" description="4-aspartylphosphate" evidence="12">
    <location>
        <position position="866"/>
    </location>
</feature>
<dbReference type="InterPro" id="IPR036097">
    <property type="entry name" value="HisK_dim/P_sf"/>
</dbReference>
<accession>A0ABS3MW42</accession>
<dbReference type="InterPro" id="IPR004358">
    <property type="entry name" value="Sig_transdc_His_kin-like_C"/>
</dbReference>
<dbReference type="InterPro" id="IPR011006">
    <property type="entry name" value="CheY-like_superfamily"/>
</dbReference>
<dbReference type="InterPro" id="IPR003660">
    <property type="entry name" value="HAMP_dom"/>
</dbReference>